<dbReference type="InterPro" id="IPR023271">
    <property type="entry name" value="Aquaporin-like"/>
</dbReference>
<keyword evidence="6" id="KW-0813">Transport</keyword>
<protein>
    <submittedName>
        <fullName evidence="9">Aquaporin Z</fullName>
    </submittedName>
</protein>
<dbReference type="SUPFAM" id="SSF81338">
    <property type="entry name" value="Aquaporin-like"/>
    <property type="match status" value="1"/>
</dbReference>
<gene>
    <name evidence="9" type="ORF">SAMN05444716_102311</name>
</gene>
<dbReference type="InterPro" id="IPR034294">
    <property type="entry name" value="Aquaporin_transptr"/>
</dbReference>
<evidence type="ECO:0000256" key="1">
    <source>
        <dbReference type="ARBA" id="ARBA00004141"/>
    </source>
</evidence>
<dbReference type="STRING" id="1176198.SAMN05444716_102311"/>
<dbReference type="GO" id="GO:0005886">
    <property type="term" value="C:plasma membrane"/>
    <property type="evidence" value="ECO:0007669"/>
    <property type="project" value="TreeGrafter"/>
</dbReference>
<evidence type="ECO:0000256" key="7">
    <source>
        <dbReference type="SAM" id="MobiDB-lite"/>
    </source>
</evidence>
<keyword evidence="5 8" id="KW-0472">Membrane</keyword>
<accession>A0A1I6QU70</accession>
<keyword evidence="4 8" id="KW-1133">Transmembrane helix</keyword>
<dbReference type="Pfam" id="PF00230">
    <property type="entry name" value="MIP"/>
    <property type="match status" value="1"/>
</dbReference>
<dbReference type="RefSeq" id="WP_093842369.1">
    <property type="nucleotide sequence ID" value="NZ_FPAB01000002.1"/>
</dbReference>
<feature type="transmembrane region" description="Helical" evidence="8">
    <location>
        <begin position="218"/>
        <end position="238"/>
    </location>
</feature>
<reference evidence="10" key="1">
    <citation type="submission" date="2016-10" db="EMBL/GenBank/DDBJ databases">
        <authorList>
            <person name="Varghese N."/>
            <person name="Submissions S."/>
        </authorList>
    </citation>
    <scope>NUCLEOTIDE SEQUENCE [LARGE SCALE GENOMIC DNA]</scope>
    <source>
        <strain evidence="10">CGMCC 4.7047</strain>
    </source>
</reference>
<dbReference type="PANTHER" id="PTHR19139:SF199">
    <property type="entry name" value="MIP17260P"/>
    <property type="match status" value="1"/>
</dbReference>
<comment type="similarity">
    <text evidence="2 6">Belongs to the MIP/aquaporin (TC 1.A.8) family.</text>
</comment>
<name>A0A1I6QU70_9ACTN</name>
<evidence type="ECO:0000256" key="3">
    <source>
        <dbReference type="ARBA" id="ARBA00022692"/>
    </source>
</evidence>
<dbReference type="PRINTS" id="PR00783">
    <property type="entry name" value="MINTRINSICP"/>
</dbReference>
<keyword evidence="10" id="KW-1185">Reference proteome</keyword>
<evidence type="ECO:0000256" key="6">
    <source>
        <dbReference type="RuleBase" id="RU000477"/>
    </source>
</evidence>
<evidence type="ECO:0000256" key="5">
    <source>
        <dbReference type="ARBA" id="ARBA00023136"/>
    </source>
</evidence>
<sequence>MSAEPLETESEQAETEDEAQLFTAELIGTLILIFFGVGSAVLAGEFVGSFGIALAFGFTLLLLAFIIGPVSGSHLNPVVSLAMFLSGRMTFRRTVIYWLAQFIGAIAGAALLFLVARQVPGLRTSQAFGTNGFGYRSAVGLSTFGAIVAEVMLTFLLVFVFLSVTHKVTLVPLAALPLGLTLAAVHLVGIPLTGTSVNPARSFAPAIFAGGQPWAQMWLFFVAPIAGALLAVLVRYLIHPHGERLFPGLATLSAGSAKGGTAGTAGTTESGGAGPRDS</sequence>
<feature type="transmembrane region" description="Helical" evidence="8">
    <location>
        <begin position="50"/>
        <end position="75"/>
    </location>
</feature>
<dbReference type="Gene3D" id="1.20.1080.10">
    <property type="entry name" value="Glycerol uptake facilitator protein"/>
    <property type="match status" value="1"/>
</dbReference>
<dbReference type="AlphaFoldDB" id="A0A1I6QU70"/>
<dbReference type="InterPro" id="IPR000425">
    <property type="entry name" value="MIP"/>
</dbReference>
<feature type="region of interest" description="Disordered" evidence="7">
    <location>
        <begin position="257"/>
        <end position="278"/>
    </location>
</feature>
<comment type="subcellular location">
    <subcellularLocation>
        <location evidence="1">Membrane</location>
        <topology evidence="1">Multi-pass membrane protein</topology>
    </subcellularLocation>
</comment>
<evidence type="ECO:0000313" key="9">
    <source>
        <dbReference type="EMBL" id="SFS56015.1"/>
    </source>
</evidence>
<feature type="transmembrane region" description="Helical" evidence="8">
    <location>
        <begin position="174"/>
        <end position="197"/>
    </location>
</feature>
<organism evidence="9 10">
    <name type="scientific">Streptomyces harbinensis</name>
    <dbReference type="NCBI Taxonomy" id="1176198"/>
    <lineage>
        <taxon>Bacteria</taxon>
        <taxon>Bacillati</taxon>
        <taxon>Actinomycetota</taxon>
        <taxon>Actinomycetes</taxon>
        <taxon>Kitasatosporales</taxon>
        <taxon>Streptomycetaceae</taxon>
        <taxon>Streptomyces</taxon>
    </lineage>
</organism>
<evidence type="ECO:0000313" key="10">
    <source>
        <dbReference type="Proteomes" id="UP000198873"/>
    </source>
</evidence>
<dbReference type="EMBL" id="FPAB01000002">
    <property type="protein sequence ID" value="SFS56015.1"/>
    <property type="molecule type" value="Genomic_DNA"/>
</dbReference>
<dbReference type="PANTHER" id="PTHR19139">
    <property type="entry name" value="AQUAPORIN TRANSPORTER"/>
    <property type="match status" value="1"/>
</dbReference>
<dbReference type="GO" id="GO:0015250">
    <property type="term" value="F:water channel activity"/>
    <property type="evidence" value="ECO:0007669"/>
    <property type="project" value="TreeGrafter"/>
</dbReference>
<feature type="transmembrane region" description="Helical" evidence="8">
    <location>
        <begin position="95"/>
        <end position="116"/>
    </location>
</feature>
<keyword evidence="3 6" id="KW-0812">Transmembrane</keyword>
<evidence type="ECO:0000256" key="4">
    <source>
        <dbReference type="ARBA" id="ARBA00022989"/>
    </source>
</evidence>
<feature type="transmembrane region" description="Helical" evidence="8">
    <location>
        <begin position="20"/>
        <end position="43"/>
    </location>
</feature>
<evidence type="ECO:0000256" key="8">
    <source>
        <dbReference type="SAM" id="Phobius"/>
    </source>
</evidence>
<evidence type="ECO:0000256" key="2">
    <source>
        <dbReference type="ARBA" id="ARBA00006175"/>
    </source>
</evidence>
<dbReference type="Proteomes" id="UP000198873">
    <property type="component" value="Unassembled WGS sequence"/>
</dbReference>
<proteinExistence type="inferred from homology"/>
<feature type="transmembrane region" description="Helical" evidence="8">
    <location>
        <begin position="137"/>
        <end position="162"/>
    </location>
</feature>